<evidence type="ECO:0000313" key="3">
    <source>
        <dbReference type="Proteomes" id="UP000283509"/>
    </source>
</evidence>
<reference evidence="2 3" key="2">
    <citation type="submission" date="2019-01" db="EMBL/GenBank/DDBJ databases">
        <title>The decoding of complex shrimp genome reveals the adaptation for benthos swimmer, frequently molting mechanism and breeding impact on genome.</title>
        <authorList>
            <person name="Sun Y."/>
            <person name="Gao Y."/>
            <person name="Yu Y."/>
        </authorList>
    </citation>
    <scope>NUCLEOTIDE SEQUENCE [LARGE SCALE GENOMIC DNA]</scope>
    <source>
        <tissue evidence="2">Muscle</tissue>
    </source>
</reference>
<feature type="region of interest" description="Disordered" evidence="1">
    <location>
        <begin position="160"/>
        <end position="180"/>
    </location>
</feature>
<gene>
    <name evidence="2" type="ORF">C7M84_011820</name>
</gene>
<name>A0A3R7M2H0_PENVA</name>
<feature type="compositionally biased region" description="Pro residues" evidence="1">
    <location>
        <begin position="165"/>
        <end position="175"/>
    </location>
</feature>
<evidence type="ECO:0000256" key="1">
    <source>
        <dbReference type="SAM" id="MobiDB-lite"/>
    </source>
</evidence>
<dbReference type="Proteomes" id="UP000283509">
    <property type="component" value="Unassembled WGS sequence"/>
</dbReference>
<sequence>MRKDDMGKREKMTHSVPKGFSLSSQSIICLRLSHQVLSLLSSQLSLVTLKPLLISLLLCLRRFILFSSIVHLLNSLCKSLLVSHGSLPFPPRSLPSPMSLSPVSLFPPSPPLPRLSSASARLSPSPSSLHLPVSLASPSLSPPRPLSLPRLSPRVAVSLSSARLPPSPRLPPLQPSPSHRLLTPRVSPPIVFPTSPSRPPLYSVPSVCVLSLSLLSLHPSLLSLLFPLPSLVLHPLRPSSPSPFAPPPLSPFPLPNHTFPSSLISSLSPLSISPLFLPFSLSLSNPSSRLLVFHLFSSTSRSLCLLSISLLPCPLSLSSPSPALSRFSLLSSLLPLSSSPSSPPLILLLAPPLFSYSHLSALSPLPSLDLLPSQSLIPPLSLSSPLLSFPFLALSPLSLTLSLSYSLPLIHPIIKMLITNVTATQLFERIMRQMI</sequence>
<keyword evidence="3" id="KW-1185">Reference proteome</keyword>
<dbReference type="EMBL" id="QCYY01002496">
    <property type="protein sequence ID" value="ROT69947.1"/>
    <property type="molecule type" value="Genomic_DNA"/>
</dbReference>
<evidence type="ECO:0000313" key="2">
    <source>
        <dbReference type="EMBL" id="ROT69947.1"/>
    </source>
</evidence>
<accession>A0A3R7M2H0</accession>
<reference evidence="2 3" key="1">
    <citation type="submission" date="2018-04" db="EMBL/GenBank/DDBJ databases">
        <authorList>
            <person name="Zhang X."/>
            <person name="Yuan J."/>
            <person name="Li F."/>
            <person name="Xiang J."/>
        </authorList>
    </citation>
    <scope>NUCLEOTIDE SEQUENCE [LARGE SCALE GENOMIC DNA]</scope>
    <source>
        <tissue evidence="2">Muscle</tissue>
    </source>
</reference>
<dbReference type="AlphaFoldDB" id="A0A3R7M2H0"/>
<proteinExistence type="predicted"/>
<organism evidence="2 3">
    <name type="scientific">Penaeus vannamei</name>
    <name type="common">Whiteleg shrimp</name>
    <name type="synonym">Litopenaeus vannamei</name>
    <dbReference type="NCBI Taxonomy" id="6689"/>
    <lineage>
        <taxon>Eukaryota</taxon>
        <taxon>Metazoa</taxon>
        <taxon>Ecdysozoa</taxon>
        <taxon>Arthropoda</taxon>
        <taxon>Crustacea</taxon>
        <taxon>Multicrustacea</taxon>
        <taxon>Malacostraca</taxon>
        <taxon>Eumalacostraca</taxon>
        <taxon>Eucarida</taxon>
        <taxon>Decapoda</taxon>
        <taxon>Dendrobranchiata</taxon>
        <taxon>Penaeoidea</taxon>
        <taxon>Penaeidae</taxon>
        <taxon>Penaeus</taxon>
    </lineage>
</organism>
<protein>
    <submittedName>
        <fullName evidence="2">Uncharacterized protein</fullName>
    </submittedName>
</protein>
<comment type="caution">
    <text evidence="2">The sequence shown here is derived from an EMBL/GenBank/DDBJ whole genome shotgun (WGS) entry which is preliminary data.</text>
</comment>